<feature type="region of interest" description="Disordered" evidence="1">
    <location>
        <begin position="34"/>
        <end position="71"/>
    </location>
</feature>
<accession>A0A5N4EC79</accession>
<reference evidence="2 3" key="1">
    <citation type="journal article" date="2019" name="Mol. Ecol. Resour.">
        <title>Improving Illumina assemblies with Hi-C and long reads: an example with the North African dromedary.</title>
        <authorList>
            <person name="Elbers J.P."/>
            <person name="Rogers M.F."/>
            <person name="Perelman P.L."/>
            <person name="Proskuryakova A.A."/>
            <person name="Serdyukova N.A."/>
            <person name="Johnson W.E."/>
            <person name="Horin P."/>
            <person name="Corander J."/>
            <person name="Murphy D."/>
            <person name="Burger P.A."/>
        </authorList>
    </citation>
    <scope>NUCLEOTIDE SEQUENCE [LARGE SCALE GENOMIC DNA]</scope>
    <source>
        <strain evidence="2">Drom800</strain>
        <tissue evidence="2">Blood</tissue>
    </source>
</reference>
<evidence type="ECO:0000313" key="3">
    <source>
        <dbReference type="Proteomes" id="UP000299084"/>
    </source>
</evidence>
<protein>
    <submittedName>
        <fullName evidence="2">Uncharacterized protein</fullName>
    </submittedName>
</protein>
<comment type="caution">
    <text evidence="2">The sequence shown here is derived from an EMBL/GenBank/DDBJ whole genome shotgun (WGS) entry which is preliminary data.</text>
</comment>
<dbReference type="EMBL" id="JWIN03000003">
    <property type="protein sequence ID" value="KAB1280965.1"/>
    <property type="molecule type" value="Genomic_DNA"/>
</dbReference>
<evidence type="ECO:0000313" key="2">
    <source>
        <dbReference type="EMBL" id="KAB1280965.1"/>
    </source>
</evidence>
<gene>
    <name evidence="2" type="ORF">Cadr_000004648</name>
</gene>
<sequence>MAGAQSYLENSQLFSTSASIWGWAQSHQRTPLGFSGASICHPGKSMPGPSDDKMSGRPLPTTLCASAGLGE</sequence>
<name>A0A5N4EC79_CAMDR</name>
<evidence type="ECO:0000256" key="1">
    <source>
        <dbReference type="SAM" id="MobiDB-lite"/>
    </source>
</evidence>
<dbReference type="AlphaFoldDB" id="A0A5N4EC79"/>
<organism evidence="2 3">
    <name type="scientific">Camelus dromedarius</name>
    <name type="common">Dromedary</name>
    <name type="synonym">Arabian camel</name>
    <dbReference type="NCBI Taxonomy" id="9838"/>
    <lineage>
        <taxon>Eukaryota</taxon>
        <taxon>Metazoa</taxon>
        <taxon>Chordata</taxon>
        <taxon>Craniata</taxon>
        <taxon>Vertebrata</taxon>
        <taxon>Euteleostomi</taxon>
        <taxon>Mammalia</taxon>
        <taxon>Eutheria</taxon>
        <taxon>Laurasiatheria</taxon>
        <taxon>Artiodactyla</taxon>
        <taxon>Tylopoda</taxon>
        <taxon>Camelidae</taxon>
        <taxon>Camelus</taxon>
    </lineage>
</organism>
<dbReference type="Proteomes" id="UP000299084">
    <property type="component" value="Unassembled WGS sequence"/>
</dbReference>
<keyword evidence="3" id="KW-1185">Reference proteome</keyword>
<proteinExistence type="predicted"/>